<dbReference type="Proteomes" id="UP001457282">
    <property type="component" value="Unassembled WGS sequence"/>
</dbReference>
<dbReference type="PANTHER" id="PTHR48000">
    <property type="entry name" value="OS09G0431300 PROTEIN"/>
    <property type="match status" value="1"/>
</dbReference>
<feature type="domain" description="Myb-like" evidence="8">
    <location>
        <begin position="63"/>
        <end position="113"/>
    </location>
</feature>
<evidence type="ECO:0000313" key="10">
    <source>
        <dbReference type="EMBL" id="KAK9947882.1"/>
    </source>
</evidence>
<feature type="domain" description="Myb-like" evidence="8">
    <location>
        <begin position="9"/>
        <end position="62"/>
    </location>
</feature>
<dbReference type="PROSITE" id="PS50090">
    <property type="entry name" value="MYB_LIKE"/>
    <property type="match status" value="2"/>
</dbReference>
<keyword evidence="4" id="KW-0238">DNA-binding</keyword>
<proteinExistence type="predicted"/>
<dbReference type="Gene3D" id="1.10.10.60">
    <property type="entry name" value="Homeodomain-like"/>
    <property type="match status" value="2"/>
</dbReference>
<dbReference type="FunFam" id="1.10.10.60:FF:000015">
    <property type="entry name" value="Transcription factor RAX3"/>
    <property type="match status" value="1"/>
</dbReference>
<organism evidence="10 11">
    <name type="scientific">Rubus argutus</name>
    <name type="common">Southern blackberry</name>
    <dbReference type="NCBI Taxonomy" id="59490"/>
    <lineage>
        <taxon>Eukaryota</taxon>
        <taxon>Viridiplantae</taxon>
        <taxon>Streptophyta</taxon>
        <taxon>Embryophyta</taxon>
        <taxon>Tracheophyta</taxon>
        <taxon>Spermatophyta</taxon>
        <taxon>Magnoliopsida</taxon>
        <taxon>eudicotyledons</taxon>
        <taxon>Gunneridae</taxon>
        <taxon>Pentapetalae</taxon>
        <taxon>rosids</taxon>
        <taxon>fabids</taxon>
        <taxon>Rosales</taxon>
        <taxon>Rosaceae</taxon>
        <taxon>Rosoideae</taxon>
        <taxon>Rosoideae incertae sedis</taxon>
        <taxon>Rubus</taxon>
    </lineage>
</organism>
<dbReference type="PROSITE" id="PS51294">
    <property type="entry name" value="HTH_MYB"/>
    <property type="match status" value="2"/>
</dbReference>
<dbReference type="GO" id="GO:0005634">
    <property type="term" value="C:nucleus"/>
    <property type="evidence" value="ECO:0007669"/>
    <property type="project" value="UniProtKB-SubCell"/>
</dbReference>
<accession>A0AAW1YI62</accession>
<sequence>MGRAPCCDKSIVKRGPWSPEEDTTLKNYLQKHGTAGNWISLPTKAGLNRCGKSCRLRWLNYLKPDIKRGSFTEGEDNVISTLYCSIGSRWSVIASQLPGRTDNDVKNYWNTKLKKKLLAAGKSYNVAARNTSDLNVAQLSASVPPKIKTPDHVPETSSSCFGGILPHLADVSSGQSFDQLKQDFEPCNRQFSHSKPMQVSDFGTSGRSSSLSGEVSNLPNSSSLAQLDQYHCSLWSGHEAGINIYSEFLMGFGFETPPGENFLMDGFGY</sequence>
<keyword evidence="3" id="KW-0805">Transcription regulation</keyword>
<evidence type="ECO:0000259" key="9">
    <source>
        <dbReference type="PROSITE" id="PS51294"/>
    </source>
</evidence>
<keyword evidence="2" id="KW-0677">Repeat</keyword>
<evidence type="ECO:0000256" key="4">
    <source>
        <dbReference type="ARBA" id="ARBA00023125"/>
    </source>
</evidence>
<dbReference type="GO" id="GO:0003677">
    <property type="term" value="F:DNA binding"/>
    <property type="evidence" value="ECO:0007669"/>
    <property type="project" value="UniProtKB-KW"/>
</dbReference>
<reference evidence="10 11" key="1">
    <citation type="journal article" date="2023" name="G3 (Bethesda)">
        <title>A chromosome-length genome assembly and annotation of blackberry (Rubus argutus, cv. 'Hillquist').</title>
        <authorList>
            <person name="Bruna T."/>
            <person name="Aryal R."/>
            <person name="Dudchenko O."/>
            <person name="Sargent D.J."/>
            <person name="Mead D."/>
            <person name="Buti M."/>
            <person name="Cavallini A."/>
            <person name="Hytonen T."/>
            <person name="Andres J."/>
            <person name="Pham M."/>
            <person name="Weisz D."/>
            <person name="Mascagni F."/>
            <person name="Usai G."/>
            <person name="Natali L."/>
            <person name="Bassil N."/>
            <person name="Fernandez G.E."/>
            <person name="Lomsadze A."/>
            <person name="Armour M."/>
            <person name="Olukolu B."/>
            <person name="Poorten T."/>
            <person name="Britton C."/>
            <person name="Davik J."/>
            <person name="Ashrafi H."/>
            <person name="Aiden E.L."/>
            <person name="Borodovsky M."/>
            <person name="Worthington M."/>
        </authorList>
    </citation>
    <scope>NUCLEOTIDE SEQUENCE [LARGE SCALE GENOMIC DNA]</scope>
    <source>
        <strain evidence="10">PI 553951</strain>
    </source>
</reference>
<dbReference type="InterPro" id="IPR009057">
    <property type="entry name" value="Homeodomain-like_sf"/>
</dbReference>
<evidence type="ECO:0000256" key="3">
    <source>
        <dbReference type="ARBA" id="ARBA00023015"/>
    </source>
</evidence>
<feature type="region of interest" description="Disordered" evidence="7">
    <location>
        <begin position="191"/>
        <end position="215"/>
    </location>
</feature>
<evidence type="ECO:0000256" key="5">
    <source>
        <dbReference type="ARBA" id="ARBA00023163"/>
    </source>
</evidence>
<dbReference type="Pfam" id="PF00249">
    <property type="entry name" value="Myb_DNA-binding"/>
    <property type="match status" value="2"/>
</dbReference>
<dbReference type="SUPFAM" id="SSF46689">
    <property type="entry name" value="Homeodomain-like"/>
    <property type="match status" value="1"/>
</dbReference>
<dbReference type="CDD" id="cd00167">
    <property type="entry name" value="SANT"/>
    <property type="match status" value="1"/>
</dbReference>
<evidence type="ECO:0000259" key="8">
    <source>
        <dbReference type="PROSITE" id="PS50090"/>
    </source>
</evidence>
<dbReference type="SMART" id="SM00717">
    <property type="entry name" value="SANT"/>
    <property type="match status" value="2"/>
</dbReference>
<dbReference type="InterPro" id="IPR017930">
    <property type="entry name" value="Myb_dom"/>
</dbReference>
<evidence type="ECO:0000256" key="6">
    <source>
        <dbReference type="ARBA" id="ARBA00023242"/>
    </source>
</evidence>
<comment type="subcellular location">
    <subcellularLocation>
        <location evidence="1">Nucleus</location>
    </subcellularLocation>
</comment>
<comment type="caution">
    <text evidence="10">The sequence shown here is derived from an EMBL/GenBank/DDBJ whole genome shotgun (WGS) entry which is preliminary data.</text>
</comment>
<evidence type="ECO:0000313" key="11">
    <source>
        <dbReference type="Proteomes" id="UP001457282"/>
    </source>
</evidence>
<keyword evidence="5" id="KW-0804">Transcription</keyword>
<keyword evidence="6" id="KW-0539">Nucleus</keyword>
<evidence type="ECO:0000256" key="1">
    <source>
        <dbReference type="ARBA" id="ARBA00004123"/>
    </source>
</evidence>
<feature type="domain" description="HTH myb-type" evidence="9">
    <location>
        <begin position="9"/>
        <end position="66"/>
    </location>
</feature>
<feature type="domain" description="HTH myb-type" evidence="9">
    <location>
        <begin position="67"/>
        <end position="117"/>
    </location>
</feature>
<dbReference type="PANTHER" id="PTHR48000:SF67">
    <property type="entry name" value="MYB-LIKE DNA-BINDING DOMAIN CONTAINING PROTEIN, EXPRESSED"/>
    <property type="match status" value="1"/>
</dbReference>
<name>A0AAW1YI62_RUBAR</name>
<evidence type="ECO:0000256" key="7">
    <source>
        <dbReference type="SAM" id="MobiDB-lite"/>
    </source>
</evidence>
<gene>
    <name evidence="10" type="ORF">M0R45_003480</name>
</gene>
<protein>
    <submittedName>
        <fullName evidence="10">Uncharacterized protein</fullName>
    </submittedName>
</protein>
<dbReference type="AlphaFoldDB" id="A0AAW1YI62"/>
<evidence type="ECO:0000256" key="2">
    <source>
        <dbReference type="ARBA" id="ARBA00022737"/>
    </source>
</evidence>
<keyword evidence="11" id="KW-1185">Reference proteome</keyword>
<dbReference type="EMBL" id="JBEDUW010000001">
    <property type="protein sequence ID" value="KAK9947882.1"/>
    <property type="molecule type" value="Genomic_DNA"/>
</dbReference>
<feature type="compositionally biased region" description="Low complexity" evidence="7">
    <location>
        <begin position="200"/>
        <end position="215"/>
    </location>
</feature>
<dbReference type="InterPro" id="IPR001005">
    <property type="entry name" value="SANT/Myb"/>
</dbReference>